<sequence length="291" mass="30898">MLRALQSRGWPSRPSFWVELFAIGNIGFLAVDVAVAHAVNAFEHPAEFIPVVFSMACPPLLLLAMLLGGAEPSLRRRPKEGVSRRRAGLSWGIGVLVGGASLIVGVAGLIYHLRGDFFEAMTLKNLVYTAPFAAPLAYAGLGFLVLLNRMVDARSRDWAEWVVLLAAGGWAGNFVLSLADHAQNGFYFSSEWASVVASAIAFSFLCAVLSVPDNRPLRRAAVGVMVVQLVVGAAGSYFHVVANLGRPTASVWNSFLFGAPAFAPLLFDDLAILGLLGLWGLAANAATTSEG</sequence>
<name>A0ABT6FFP1_9BACT</name>
<keyword evidence="1" id="KW-0812">Transmembrane</keyword>
<feature type="transmembrane region" description="Helical" evidence="1">
    <location>
        <begin position="89"/>
        <end position="113"/>
    </location>
</feature>
<organism evidence="2 3">
    <name type="scientific">Paludisphaera mucosa</name>
    <dbReference type="NCBI Taxonomy" id="3030827"/>
    <lineage>
        <taxon>Bacteria</taxon>
        <taxon>Pseudomonadati</taxon>
        <taxon>Planctomycetota</taxon>
        <taxon>Planctomycetia</taxon>
        <taxon>Isosphaerales</taxon>
        <taxon>Isosphaeraceae</taxon>
        <taxon>Paludisphaera</taxon>
    </lineage>
</organism>
<feature type="transmembrane region" description="Helical" evidence="1">
    <location>
        <begin position="261"/>
        <end position="282"/>
    </location>
</feature>
<dbReference type="Proteomes" id="UP001216907">
    <property type="component" value="Unassembled WGS sequence"/>
</dbReference>
<evidence type="ECO:0000256" key="1">
    <source>
        <dbReference type="SAM" id="Phobius"/>
    </source>
</evidence>
<gene>
    <name evidence="2" type="ORF">PZE19_21460</name>
</gene>
<reference evidence="2 3" key="1">
    <citation type="submission" date="2023-03" db="EMBL/GenBank/DDBJ databases">
        <title>Paludisphaera mucosa sp. nov. a novel planctomycete from northern fen.</title>
        <authorList>
            <person name="Ivanova A."/>
        </authorList>
    </citation>
    <scope>NUCLEOTIDE SEQUENCE [LARGE SCALE GENOMIC DNA]</scope>
    <source>
        <strain evidence="2 3">Pla2</strain>
    </source>
</reference>
<protein>
    <submittedName>
        <fullName evidence="2">Uncharacterized protein</fullName>
    </submittedName>
</protein>
<evidence type="ECO:0000313" key="3">
    <source>
        <dbReference type="Proteomes" id="UP001216907"/>
    </source>
</evidence>
<proteinExistence type="predicted"/>
<feature type="transmembrane region" description="Helical" evidence="1">
    <location>
        <begin position="221"/>
        <end position="241"/>
    </location>
</feature>
<keyword evidence="1" id="KW-1133">Transmembrane helix</keyword>
<accession>A0ABT6FFP1</accession>
<feature type="transmembrane region" description="Helical" evidence="1">
    <location>
        <begin position="191"/>
        <end position="209"/>
    </location>
</feature>
<feature type="transmembrane region" description="Helical" evidence="1">
    <location>
        <begin position="48"/>
        <end position="68"/>
    </location>
</feature>
<comment type="caution">
    <text evidence="2">The sequence shown here is derived from an EMBL/GenBank/DDBJ whole genome shotgun (WGS) entry which is preliminary data.</text>
</comment>
<evidence type="ECO:0000313" key="2">
    <source>
        <dbReference type="EMBL" id="MDG3006347.1"/>
    </source>
</evidence>
<feature type="transmembrane region" description="Helical" evidence="1">
    <location>
        <begin position="158"/>
        <end position="179"/>
    </location>
</feature>
<dbReference type="EMBL" id="JARRAG010000002">
    <property type="protein sequence ID" value="MDG3006347.1"/>
    <property type="molecule type" value="Genomic_DNA"/>
</dbReference>
<dbReference type="RefSeq" id="WP_277862647.1">
    <property type="nucleotide sequence ID" value="NZ_JARRAG010000002.1"/>
</dbReference>
<feature type="transmembrane region" description="Helical" evidence="1">
    <location>
        <begin position="20"/>
        <end position="42"/>
    </location>
</feature>
<keyword evidence="3" id="KW-1185">Reference proteome</keyword>
<feature type="transmembrane region" description="Helical" evidence="1">
    <location>
        <begin position="125"/>
        <end position="146"/>
    </location>
</feature>
<keyword evidence="1" id="KW-0472">Membrane</keyword>